<dbReference type="KEGG" id="smo:SELMODRAFT_169553"/>
<dbReference type="AlphaFoldDB" id="D8R973"/>
<dbReference type="OrthoDB" id="426882at2759"/>
<protein>
    <recommendedName>
        <fullName evidence="4">DUF455 domain-containing protein</fullName>
    </recommendedName>
</protein>
<dbReference type="PANTHER" id="PTHR42782:SF4">
    <property type="entry name" value="DUF455 DOMAIN-CONTAINING PROTEIN"/>
    <property type="match status" value="1"/>
</dbReference>
<evidence type="ECO:0000313" key="3">
    <source>
        <dbReference type="Proteomes" id="UP000001514"/>
    </source>
</evidence>
<dbReference type="HOGENOM" id="CLU_035354_2_0_1"/>
<dbReference type="EMBL" id="GL377574">
    <property type="protein sequence ID" value="EFJ31100.1"/>
    <property type="molecule type" value="Genomic_DNA"/>
</dbReference>
<dbReference type="Gramene" id="EFJ31100">
    <property type="protein sequence ID" value="EFJ31100"/>
    <property type="gene ID" value="SELMODRAFT_169553"/>
</dbReference>
<reference evidence="2 3" key="1">
    <citation type="journal article" date="2011" name="Science">
        <title>The Selaginella genome identifies genetic changes associated with the evolution of vascular plants.</title>
        <authorList>
            <person name="Banks J.A."/>
            <person name="Nishiyama T."/>
            <person name="Hasebe M."/>
            <person name="Bowman J.L."/>
            <person name="Gribskov M."/>
            <person name="dePamphilis C."/>
            <person name="Albert V.A."/>
            <person name="Aono N."/>
            <person name="Aoyama T."/>
            <person name="Ambrose B.A."/>
            <person name="Ashton N.W."/>
            <person name="Axtell M.J."/>
            <person name="Barker E."/>
            <person name="Barker M.S."/>
            <person name="Bennetzen J.L."/>
            <person name="Bonawitz N.D."/>
            <person name="Chapple C."/>
            <person name="Cheng C."/>
            <person name="Correa L.G."/>
            <person name="Dacre M."/>
            <person name="DeBarry J."/>
            <person name="Dreyer I."/>
            <person name="Elias M."/>
            <person name="Engstrom E.M."/>
            <person name="Estelle M."/>
            <person name="Feng L."/>
            <person name="Finet C."/>
            <person name="Floyd S.K."/>
            <person name="Frommer W.B."/>
            <person name="Fujita T."/>
            <person name="Gramzow L."/>
            <person name="Gutensohn M."/>
            <person name="Harholt J."/>
            <person name="Hattori M."/>
            <person name="Heyl A."/>
            <person name="Hirai T."/>
            <person name="Hiwatashi Y."/>
            <person name="Ishikawa M."/>
            <person name="Iwata M."/>
            <person name="Karol K.G."/>
            <person name="Koehler B."/>
            <person name="Kolukisaoglu U."/>
            <person name="Kubo M."/>
            <person name="Kurata T."/>
            <person name="Lalonde S."/>
            <person name="Li K."/>
            <person name="Li Y."/>
            <person name="Litt A."/>
            <person name="Lyons E."/>
            <person name="Manning G."/>
            <person name="Maruyama T."/>
            <person name="Michael T.P."/>
            <person name="Mikami K."/>
            <person name="Miyazaki S."/>
            <person name="Morinaga S."/>
            <person name="Murata T."/>
            <person name="Mueller-Roeber B."/>
            <person name="Nelson D.R."/>
            <person name="Obara M."/>
            <person name="Oguri Y."/>
            <person name="Olmstead R.G."/>
            <person name="Onodera N."/>
            <person name="Petersen B.L."/>
            <person name="Pils B."/>
            <person name="Prigge M."/>
            <person name="Rensing S.A."/>
            <person name="Riano-Pachon D.M."/>
            <person name="Roberts A.W."/>
            <person name="Sato Y."/>
            <person name="Scheller H.V."/>
            <person name="Schulz B."/>
            <person name="Schulz C."/>
            <person name="Shakirov E.V."/>
            <person name="Shibagaki N."/>
            <person name="Shinohara N."/>
            <person name="Shippen D.E."/>
            <person name="Soerensen I."/>
            <person name="Sotooka R."/>
            <person name="Sugimoto N."/>
            <person name="Sugita M."/>
            <person name="Sumikawa N."/>
            <person name="Tanurdzic M."/>
            <person name="Theissen G."/>
            <person name="Ulvskov P."/>
            <person name="Wakazuki S."/>
            <person name="Weng J.K."/>
            <person name="Willats W.W."/>
            <person name="Wipf D."/>
            <person name="Wolf P.G."/>
            <person name="Yang L."/>
            <person name="Zimmer A.D."/>
            <person name="Zhu Q."/>
            <person name="Mitros T."/>
            <person name="Hellsten U."/>
            <person name="Loque D."/>
            <person name="Otillar R."/>
            <person name="Salamov A."/>
            <person name="Schmutz J."/>
            <person name="Shapiro H."/>
            <person name="Lindquist E."/>
            <person name="Lucas S."/>
            <person name="Rokhsar D."/>
            <person name="Grigoriev I.V."/>
        </authorList>
    </citation>
    <scope>NUCLEOTIDE SEQUENCE [LARGE SCALE GENOMIC DNA]</scope>
</reference>
<dbReference type="InterPro" id="IPR007402">
    <property type="entry name" value="DUF455"/>
</dbReference>
<evidence type="ECO:0008006" key="4">
    <source>
        <dbReference type="Google" id="ProtNLM"/>
    </source>
</evidence>
<dbReference type="FunCoup" id="D8R973">
    <property type="interactions" value="586"/>
</dbReference>
<dbReference type="STRING" id="88036.D8R973"/>
<dbReference type="Proteomes" id="UP000001514">
    <property type="component" value="Unassembled WGS sequence"/>
</dbReference>
<dbReference type="eggNOG" id="ENOG502QU9I">
    <property type="taxonomic scope" value="Eukaryota"/>
</dbReference>
<sequence length="361" mass="39741">MRGFKGFSSCSWAMQQHQEWAGLRSWRSPAAPPNERRRWGDAGPEMVATPLDHAGSFSPPPRSLAEWGALILATPRPLSKAHLTHHAYKLWCSGALPIGVAAAMDSPARPEKPQLVHPRRVPTAKVLGISPSVHMIHNLAHIELNAVDLAWDTVVRFSASGGELDSQFFADFAHVADDESRHFCWCEQQLNELGSSYGDVPAHNLLWKDCQKTSASVDARLAVIPMVQEARGLDAGPRLVERLKQLGDDRSANIVEQISQEELAHVAVGVSWFLDVCRRLECDPAARFKELMTSLNVELRGPFNHKAREAAGLPQSWYDTAMDTKLEQKPLSPQAGTISSCLPEVCSRLAIVVSSESDNLL</sequence>
<proteinExistence type="predicted"/>
<dbReference type="PANTHER" id="PTHR42782">
    <property type="entry name" value="SI:CH73-314G15.3"/>
    <property type="match status" value="1"/>
</dbReference>
<evidence type="ECO:0000313" key="2">
    <source>
        <dbReference type="EMBL" id="EFJ31100.1"/>
    </source>
</evidence>
<dbReference type="SUPFAM" id="SSF47240">
    <property type="entry name" value="Ferritin-like"/>
    <property type="match status" value="1"/>
</dbReference>
<evidence type="ECO:0000256" key="1">
    <source>
        <dbReference type="SAM" id="MobiDB-lite"/>
    </source>
</evidence>
<dbReference type="CDD" id="cd00657">
    <property type="entry name" value="Ferritin_like"/>
    <property type="match status" value="1"/>
</dbReference>
<name>D8R973_SELML</name>
<dbReference type="OMA" id="LAWDTIV"/>
<dbReference type="InParanoid" id="D8R973"/>
<feature type="region of interest" description="Disordered" evidence="1">
    <location>
        <begin position="23"/>
        <end position="44"/>
    </location>
</feature>
<dbReference type="InterPro" id="IPR009078">
    <property type="entry name" value="Ferritin-like_SF"/>
</dbReference>
<gene>
    <name evidence="2" type="ORF">SELMODRAFT_169553</name>
</gene>
<organism evidence="3">
    <name type="scientific">Selaginella moellendorffii</name>
    <name type="common">Spikemoss</name>
    <dbReference type="NCBI Taxonomy" id="88036"/>
    <lineage>
        <taxon>Eukaryota</taxon>
        <taxon>Viridiplantae</taxon>
        <taxon>Streptophyta</taxon>
        <taxon>Embryophyta</taxon>
        <taxon>Tracheophyta</taxon>
        <taxon>Lycopodiopsida</taxon>
        <taxon>Selaginellales</taxon>
        <taxon>Selaginellaceae</taxon>
        <taxon>Selaginella</taxon>
    </lineage>
</organism>
<keyword evidence="3" id="KW-1185">Reference proteome</keyword>
<dbReference type="Pfam" id="PF04305">
    <property type="entry name" value="DUF455"/>
    <property type="match status" value="1"/>
</dbReference>
<accession>D8R973</accession>